<dbReference type="PANTHER" id="PTHR10695">
    <property type="entry name" value="DEPHOSPHO-COA KINASE-RELATED"/>
    <property type="match status" value="1"/>
</dbReference>
<evidence type="ECO:0000313" key="7">
    <source>
        <dbReference type="EMBL" id="MDQ7248404.1"/>
    </source>
</evidence>
<accession>A0ABU0YL24</accession>
<dbReference type="GO" id="GO:0004140">
    <property type="term" value="F:dephospho-CoA kinase activity"/>
    <property type="evidence" value="ECO:0007669"/>
    <property type="project" value="UniProtKB-EC"/>
</dbReference>
<dbReference type="InterPro" id="IPR001977">
    <property type="entry name" value="Depp_CoAkinase"/>
</dbReference>
<comment type="similarity">
    <text evidence="1 5">Belongs to the CoaE family.</text>
</comment>
<comment type="catalytic activity">
    <reaction evidence="5">
        <text>3'-dephospho-CoA + ATP = ADP + CoA + H(+)</text>
        <dbReference type="Rhea" id="RHEA:18245"/>
        <dbReference type="ChEBI" id="CHEBI:15378"/>
        <dbReference type="ChEBI" id="CHEBI:30616"/>
        <dbReference type="ChEBI" id="CHEBI:57287"/>
        <dbReference type="ChEBI" id="CHEBI:57328"/>
        <dbReference type="ChEBI" id="CHEBI:456216"/>
        <dbReference type="EC" id="2.7.1.24"/>
    </reaction>
</comment>
<keyword evidence="4 5" id="KW-0173">Coenzyme A biosynthesis</keyword>
<comment type="caution">
    <text evidence="7">The sequence shown here is derived from an EMBL/GenBank/DDBJ whole genome shotgun (WGS) entry which is preliminary data.</text>
</comment>
<feature type="binding site" evidence="5">
    <location>
        <begin position="11"/>
        <end position="16"/>
    </location>
    <ligand>
        <name>ATP</name>
        <dbReference type="ChEBI" id="CHEBI:30616"/>
    </ligand>
</feature>
<sequence>MIVVGLTGSIGMGKSTAASVLRQLGVPVHDADASVHRLMNHGGAAVGFVAAAFPGTGLNGAIDRKELGRRVFADPAKLKRLESILHPMVREQERIFLRTCRALRRPVAVLDIPLLYETGGEKRCDAVIVVTAPKFLQDQRVLKRPGMSRQRLDEILEKQMPDAEKRQHADFVVPTGLGKRASRVVLSRILKTLKQR</sequence>
<evidence type="ECO:0000256" key="6">
    <source>
        <dbReference type="NCBIfam" id="TIGR00152"/>
    </source>
</evidence>
<dbReference type="HAMAP" id="MF_00376">
    <property type="entry name" value="Dephospho_CoA_kinase"/>
    <property type="match status" value="1"/>
</dbReference>
<keyword evidence="5" id="KW-0963">Cytoplasm</keyword>
<evidence type="ECO:0000313" key="8">
    <source>
        <dbReference type="Proteomes" id="UP001230156"/>
    </source>
</evidence>
<evidence type="ECO:0000256" key="1">
    <source>
        <dbReference type="ARBA" id="ARBA00009018"/>
    </source>
</evidence>
<keyword evidence="5 7" id="KW-0808">Transferase</keyword>
<evidence type="ECO:0000256" key="5">
    <source>
        <dbReference type="HAMAP-Rule" id="MF_00376"/>
    </source>
</evidence>
<dbReference type="EMBL" id="JAUYVI010000004">
    <property type="protein sequence ID" value="MDQ7248404.1"/>
    <property type="molecule type" value="Genomic_DNA"/>
</dbReference>
<keyword evidence="2 5" id="KW-0547">Nucleotide-binding</keyword>
<dbReference type="Proteomes" id="UP001230156">
    <property type="component" value="Unassembled WGS sequence"/>
</dbReference>
<comment type="function">
    <text evidence="5">Catalyzes the phosphorylation of the 3'-hydroxyl group of dephosphocoenzyme A to form coenzyme A.</text>
</comment>
<evidence type="ECO:0000256" key="3">
    <source>
        <dbReference type="ARBA" id="ARBA00022840"/>
    </source>
</evidence>
<dbReference type="Pfam" id="PF01121">
    <property type="entry name" value="CoaE"/>
    <property type="match status" value="1"/>
</dbReference>
<protein>
    <recommendedName>
        <fullName evidence="5 6">Dephospho-CoA kinase</fullName>
        <ecNumber evidence="5 6">2.7.1.24</ecNumber>
    </recommendedName>
    <alternativeName>
        <fullName evidence="5">Dephosphocoenzyme A kinase</fullName>
    </alternativeName>
</protein>
<proteinExistence type="inferred from homology"/>
<dbReference type="InterPro" id="IPR027417">
    <property type="entry name" value="P-loop_NTPase"/>
</dbReference>
<organism evidence="7 8">
    <name type="scientific">Dongia sedimenti</name>
    <dbReference type="NCBI Taxonomy" id="3064282"/>
    <lineage>
        <taxon>Bacteria</taxon>
        <taxon>Pseudomonadati</taxon>
        <taxon>Pseudomonadota</taxon>
        <taxon>Alphaproteobacteria</taxon>
        <taxon>Rhodospirillales</taxon>
        <taxon>Dongiaceae</taxon>
        <taxon>Dongia</taxon>
    </lineage>
</organism>
<dbReference type="Gene3D" id="3.40.50.300">
    <property type="entry name" value="P-loop containing nucleotide triphosphate hydrolases"/>
    <property type="match status" value="1"/>
</dbReference>
<gene>
    <name evidence="5 7" type="primary">coaE</name>
    <name evidence="7" type="ORF">Q8A70_12040</name>
</gene>
<evidence type="ECO:0000256" key="2">
    <source>
        <dbReference type="ARBA" id="ARBA00022741"/>
    </source>
</evidence>
<name>A0ABU0YL24_9PROT</name>
<dbReference type="SUPFAM" id="SSF52540">
    <property type="entry name" value="P-loop containing nucleoside triphosphate hydrolases"/>
    <property type="match status" value="1"/>
</dbReference>
<reference evidence="8" key="1">
    <citation type="submission" date="2023-08" db="EMBL/GenBank/DDBJ databases">
        <title>Rhodospirillaceae gen. nov., a novel taxon isolated from the Yangtze River Yuezi River estuary sludge.</title>
        <authorList>
            <person name="Ruan L."/>
        </authorList>
    </citation>
    <scope>NUCLEOTIDE SEQUENCE [LARGE SCALE GENOMIC DNA]</scope>
    <source>
        <strain evidence="8">R-7</strain>
    </source>
</reference>
<keyword evidence="5 7" id="KW-0418">Kinase</keyword>
<dbReference type="PROSITE" id="PS51219">
    <property type="entry name" value="DPCK"/>
    <property type="match status" value="1"/>
</dbReference>
<dbReference type="RefSeq" id="WP_379955887.1">
    <property type="nucleotide sequence ID" value="NZ_JAUYVI010000004.1"/>
</dbReference>
<comment type="pathway">
    <text evidence="5">Cofactor biosynthesis; coenzyme A biosynthesis; CoA from (R)-pantothenate: step 5/5.</text>
</comment>
<dbReference type="PANTHER" id="PTHR10695:SF46">
    <property type="entry name" value="BIFUNCTIONAL COENZYME A SYNTHASE-RELATED"/>
    <property type="match status" value="1"/>
</dbReference>
<dbReference type="EC" id="2.7.1.24" evidence="5 6"/>
<keyword evidence="3 5" id="KW-0067">ATP-binding</keyword>
<evidence type="ECO:0000256" key="4">
    <source>
        <dbReference type="ARBA" id="ARBA00022993"/>
    </source>
</evidence>
<keyword evidence="8" id="KW-1185">Reference proteome</keyword>
<dbReference type="NCBIfam" id="TIGR00152">
    <property type="entry name" value="dephospho-CoA kinase"/>
    <property type="match status" value="1"/>
</dbReference>
<dbReference type="CDD" id="cd02022">
    <property type="entry name" value="DPCK"/>
    <property type="match status" value="1"/>
</dbReference>
<comment type="subcellular location">
    <subcellularLocation>
        <location evidence="5">Cytoplasm</location>
    </subcellularLocation>
</comment>